<name>A0A226QF30_9BACL</name>
<reference evidence="1 2" key="1">
    <citation type="submission" date="2017-05" db="EMBL/GenBank/DDBJ databases">
        <title>The genome sequence of Geobacillus thermocatenulatus DSM 730.</title>
        <authorList>
            <person name="Ramaloko W.T."/>
            <person name="Koen N."/>
            <person name="Polliack S."/>
            <person name="Aliyu H."/>
            <person name="Lebre P."/>
            <person name="Mohr T."/>
            <person name="Oswald F."/>
            <person name="Zwick M."/>
            <person name="Neumann A."/>
            <person name="Syldatk C."/>
            <person name="Cowan D."/>
            <person name="De Maayer P."/>
        </authorList>
    </citation>
    <scope>NUCLEOTIDE SEQUENCE [LARGE SCALE GENOMIC DNA]</scope>
    <source>
        <strain evidence="1 2">BGSC 93A1</strain>
    </source>
</reference>
<dbReference type="Proteomes" id="UP000198378">
    <property type="component" value="Unassembled WGS sequence"/>
</dbReference>
<accession>A0A226QF30</accession>
<dbReference type="KEGG" id="gtm:GT3921_08840"/>
<comment type="caution">
    <text evidence="1">The sequence shown here is derived from an EMBL/GenBank/DDBJ whole genome shotgun (WGS) entry which is preliminary data.</text>
</comment>
<dbReference type="EMBL" id="NEWK01000001">
    <property type="protein sequence ID" value="OXB89979.1"/>
    <property type="molecule type" value="Genomic_DNA"/>
</dbReference>
<proteinExistence type="predicted"/>
<sequence>MNINKAAFAAYTQLTLGAKFRNHIRNGEPFGGREGQNKSMDFIEFQKALEEDKVVNKNLSRETSKYHKQILEDKLKYGTNVFFSTEIAEIVNKAFKLGLVGNDEYLISKYEERV</sequence>
<organism evidence="1 2">
    <name type="scientific">Geobacillus thermocatenulatus</name>
    <dbReference type="NCBI Taxonomy" id="33938"/>
    <lineage>
        <taxon>Bacteria</taxon>
        <taxon>Bacillati</taxon>
        <taxon>Bacillota</taxon>
        <taxon>Bacilli</taxon>
        <taxon>Bacillales</taxon>
        <taxon>Anoxybacillaceae</taxon>
        <taxon>Geobacillus</taxon>
        <taxon>Geobacillus thermoleovorans group</taxon>
    </lineage>
</organism>
<dbReference type="RefSeq" id="WP_025948783.1">
    <property type="nucleotide sequence ID" value="NZ_CP018058.1"/>
</dbReference>
<evidence type="ECO:0000313" key="2">
    <source>
        <dbReference type="Proteomes" id="UP000198378"/>
    </source>
</evidence>
<evidence type="ECO:0000313" key="1">
    <source>
        <dbReference type="EMBL" id="OXB89979.1"/>
    </source>
</evidence>
<protein>
    <submittedName>
        <fullName evidence="1">Uncharacterized protein</fullName>
    </submittedName>
</protein>
<keyword evidence="2" id="KW-1185">Reference proteome</keyword>
<dbReference type="AlphaFoldDB" id="A0A226QF30"/>
<gene>
    <name evidence="1" type="ORF">B9L19_08250</name>
</gene>